<organism evidence="1 2">
    <name type="scientific">Atta colombica</name>
    <dbReference type="NCBI Taxonomy" id="520822"/>
    <lineage>
        <taxon>Eukaryota</taxon>
        <taxon>Metazoa</taxon>
        <taxon>Ecdysozoa</taxon>
        <taxon>Arthropoda</taxon>
        <taxon>Hexapoda</taxon>
        <taxon>Insecta</taxon>
        <taxon>Pterygota</taxon>
        <taxon>Neoptera</taxon>
        <taxon>Endopterygota</taxon>
        <taxon>Hymenoptera</taxon>
        <taxon>Apocrita</taxon>
        <taxon>Aculeata</taxon>
        <taxon>Formicoidea</taxon>
        <taxon>Formicidae</taxon>
        <taxon>Myrmicinae</taxon>
        <taxon>Atta</taxon>
    </lineage>
</organism>
<gene>
    <name evidence="1" type="ORF">ALC53_13661</name>
</gene>
<dbReference type="Proteomes" id="UP000078540">
    <property type="component" value="Unassembled WGS sequence"/>
</dbReference>
<reference evidence="1 2" key="1">
    <citation type="submission" date="2015-09" db="EMBL/GenBank/DDBJ databases">
        <title>Atta colombica WGS genome.</title>
        <authorList>
            <person name="Nygaard S."/>
            <person name="Hu H."/>
            <person name="Boomsma J."/>
            <person name="Zhang G."/>
        </authorList>
    </citation>
    <scope>NUCLEOTIDE SEQUENCE [LARGE SCALE GENOMIC DNA]</scope>
    <source>
        <strain evidence="1">Treedump-2</strain>
        <tissue evidence="1">Whole body</tissue>
    </source>
</reference>
<name>A0A195AV64_9HYME</name>
<evidence type="ECO:0000313" key="2">
    <source>
        <dbReference type="Proteomes" id="UP000078540"/>
    </source>
</evidence>
<sequence>DVYKLLFAISDYYNYKAKDWKSWFLYYCIFVYYDYDVSKKYVYHYALLVKSNLCPDLFEQHLPFLSKAIFIS</sequence>
<evidence type="ECO:0000313" key="1">
    <source>
        <dbReference type="EMBL" id="KYM75947.1"/>
    </source>
</evidence>
<dbReference type="EMBL" id="KQ976737">
    <property type="protein sequence ID" value="KYM75947.1"/>
    <property type="molecule type" value="Genomic_DNA"/>
</dbReference>
<dbReference type="AlphaFoldDB" id="A0A195AV64"/>
<keyword evidence="2" id="KW-1185">Reference proteome</keyword>
<accession>A0A195AV64</accession>
<proteinExistence type="predicted"/>
<protein>
    <submittedName>
        <fullName evidence="1">Uncharacterized protein</fullName>
    </submittedName>
</protein>
<feature type="non-terminal residue" evidence="1">
    <location>
        <position position="1"/>
    </location>
</feature>